<dbReference type="EMBL" id="JAGGLP010000018">
    <property type="protein sequence ID" value="MBP2053877.1"/>
    <property type="molecule type" value="Genomic_DNA"/>
</dbReference>
<name>A0A1B1B360_9ACTN</name>
<keyword evidence="5" id="KW-1185">Reference proteome</keyword>
<dbReference type="RefSeq" id="WP_067310569.1">
    <property type="nucleotide sequence ID" value="NZ_CP016279.1"/>
</dbReference>
<dbReference type="Proteomes" id="UP001519309">
    <property type="component" value="Unassembled WGS sequence"/>
</dbReference>
<evidence type="ECO:0000313" key="5">
    <source>
        <dbReference type="Proteomes" id="UP001519309"/>
    </source>
</evidence>
<reference evidence="3 5" key="2">
    <citation type="submission" date="2021-03" db="EMBL/GenBank/DDBJ databases">
        <title>Genomic Encyclopedia of Type Strains, Phase IV (KMG-IV): sequencing the most valuable type-strain genomes for metagenomic binning, comparative biology and taxonomic classification.</title>
        <authorList>
            <person name="Goeker M."/>
        </authorList>
    </citation>
    <scope>NUCLEOTIDE SEQUENCE [LARGE SCALE GENOMIC DNA]</scope>
    <source>
        <strain evidence="3 5">DSM 40499</strain>
    </source>
</reference>
<evidence type="ECO:0000313" key="3">
    <source>
        <dbReference type="EMBL" id="MBP2053877.1"/>
    </source>
</evidence>
<evidence type="ECO:0000313" key="4">
    <source>
        <dbReference type="Proteomes" id="UP000092659"/>
    </source>
</evidence>
<accession>A0A1B1B360</accession>
<gene>
    <name evidence="2" type="ORF">AVL59_29865</name>
    <name evidence="3" type="ORF">J2Z21_006879</name>
</gene>
<feature type="compositionally biased region" description="Low complexity" evidence="1">
    <location>
        <begin position="104"/>
        <end position="116"/>
    </location>
</feature>
<dbReference type="STRING" id="68214.AVL59_29865"/>
<evidence type="ECO:0000313" key="2">
    <source>
        <dbReference type="EMBL" id="ANP53182.1"/>
    </source>
</evidence>
<reference evidence="2 4" key="1">
    <citation type="submission" date="2016-06" db="EMBL/GenBank/DDBJ databases">
        <title>Complete genome sequence of Streptomyces griseochromogenes ATCC 14511, the Blasticidin S producer.</title>
        <authorList>
            <person name="Wu L."/>
        </authorList>
    </citation>
    <scope>NUCLEOTIDE SEQUENCE [LARGE SCALE GENOMIC DNA]</scope>
    <source>
        <strain evidence="2 4">ATCC 14511</strain>
    </source>
</reference>
<dbReference type="AlphaFoldDB" id="A0A1B1B360"/>
<dbReference type="EMBL" id="CP016279">
    <property type="protein sequence ID" value="ANP53182.1"/>
    <property type="molecule type" value="Genomic_DNA"/>
</dbReference>
<feature type="region of interest" description="Disordered" evidence="1">
    <location>
        <begin position="92"/>
        <end position="116"/>
    </location>
</feature>
<dbReference type="Proteomes" id="UP000092659">
    <property type="component" value="Chromosome"/>
</dbReference>
<evidence type="ECO:0000256" key="1">
    <source>
        <dbReference type="SAM" id="MobiDB-lite"/>
    </source>
</evidence>
<proteinExistence type="predicted"/>
<dbReference type="KEGG" id="sgs:AVL59_29865"/>
<dbReference type="OrthoDB" id="4303892at2"/>
<protein>
    <submittedName>
        <fullName evidence="2">Uncharacterized protein</fullName>
    </submittedName>
</protein>
<sequence length="116" mass="12027">MDDHGVVRELVEKGVDDGVPVDRLLGPAGLVARNGAEDFREVVIELPRRLTTDGLIAVGGPGENGFEAWPETCDELPARAVGVLDGVGRNPRLGAYRPADTPKGDAAASGGSKARA</sequence>
<organism evidence="2 4">
    <name type="scientific">Streptomyces griseochromogenes</name>
    <dbReference type="NCBI Taxonomy" id="68214"/>
    <lineage>
        <taxon>Bacteria</taxon>
        <taxon>Bacillati</taxon>
        <taxon>Actinomycetota</taxon>
        <taxon>Actinomycetes</taxon>
        <taxon>Kitasatosporales</taxon>
        <taxon>Streptomycetaceae</taxon>
        <taxon>Streptomyces</taxon>
    </lineage>
</organism>